<dbReference type="PRINTS" id="PR00813">
    <property type="entry name" value="BCTERIALGSPG"/>
</dbReference>
<dbReference type="AlphaFoldDB" id="G0EWN2"/>
<evidence type="ECO:0000313" key="3">
    <source>
        <dbReference type="EMBL" id="AEI78489.1"/>
    </source>
</evidence>
<keyword evidence="2" id="KW-0472">Membrane</keyword>
<keyword evidence="1" id="KW-0488">Methylation</keyword>
<dbReference type="SUPFAM" id="SSF54523">
    <property type="entry name" value="Pili subunits"/>
    <property type="match status" value="2"/>
</dbReference>
<feature type="transmembrane region" description="Helical" evidence="2">
    <location>
        <begin position="12"/>
        <end position="32"/>
    </location>
</feature>
<dbReference type="InterPro" id="IPR045584">
    <property type="entry name" value="Pilin-like"/>
</dbReference>
<dbReference type="Pfam" id="PF07963">
    <property type="entry name" value="N_methyl"/>
    <property type="match status" value="1"/>
</dbReference>
<feature type="transmembrane region" description="Helical" evidence="2">
    <location>
        <begin position="134"/>
        <end position="157"/>
    </location>
</feature>
<dbReference type="Proteomes" id="UP000006798">
    <property type="component" value="Chromosome 1"/>
</dbReference>
<evidence type="ECO:0000256" key="2">
    <source>
        <dbReference type="SAM" id="Phobius"/>
    </source>
</evidence>
<dbReference type="PROSITE" id="PS00409">
    <property type="entry name" value="PROKAR_NTER_METHYL"/>
    <property type="match status" value="1"/>
</dbReference>
<dbReference type="GO" id="GO:0015627">
    <property type="term" value="C:type II protein secretion system complex"/>
    <property type="evidence" value="ECO:0007669"/>
    <property type="project" value="InterPro"/>
</dbReference>
<dbReference type="GO" id="GO:0015628">
    <property type="term" value="P:protein secretion by the type II secretion system"/>
    <property type="evidence" value="ECO:0007669"/>
    <property type="project" value="InterPro"/>
</dbReference>
<protein>
    <recommendedName>
        <fullName evidence="5">Type II secretion system protein</fullName>
    </recommendedName>
</protein>
<reference evidence="3 4" key="1">
    <citation type="journal article" date="2011" name="J. Bacteriol.">
        <title>Complete genome sequence of the type strain Cupriavidus necator N-1.</title>
        <authorList>
            <person name="Poehlein A."/>
            <person name="Kusian B."/>
            <person name="Friedrich B."/>
            <person name="Daniel R."/>
            <person name="Bowien B."/>
        </authorList>
    </citation>
    <scope>NUCLEOTIDE SEQUENCE [LARGE SCALE GENOMIC DNA]</scope>
    <source>
        <strain evidence="4">ATCC 43291 / DSM 13513 / CCUG 52238 / LMG 8453 / N-1</strain>
    </source>
</reference>
<proteinExistence type="predicted"/>
<dbReference type="HOGENOM" id="CLU_1003697_0_0_4"/>
<name>G0EWN2_CUPNN</name>
<dbReference type="NCBIfam" id="TIGR02532">
    <property type="entry name" value="IV_pilin_GFxxxE"/>
    <property type="match status" value="1"/>
</dbReference>
<evidence type="ECO:0008006" key="5">
    <source>
        <dbReference type="Google" id="ProtNLM"/>
    </source>
</evidence>
<gene>
    <name evidence="3" type="ordered locus">CNE_1c31770</name>
</gene>
<evidence type="ECO:0000313" key="4">
    <source>
        <dbReference type="Proteomes" id="UP000006798"/>
    </source>
</evidence>
<dbReference type="InterPro" id="IPR012902">
    <property type="entry name" value="N_methyl_site"/>
</dbReference>
<dbReference type="PANTHER" id="PTHR30093:SF47">
    <property type="entry name" value="TYPE IV PILUS NON-CORE MINOR PILIN PILE"/>
    <property type="match status" value="1"/>
</dbReference>
<dbReference type="EMBL" id="CP002877">
    <property type="protein sequence ID" value="AEI78489.1"/>
    <property type="molecule type" value="Genomic_DNA"/>
</dbReference>
<keyword evidence="2" id="KW-1133">Transmembrane helix</keyword>
<evidence type="ECO:0000256" key="1">
    <source>
        <dbReference type="ARBA" id="ARBA00022481"/>
    </source>
</evidence>
<sequence>MTSGDGMRRRGFTLIELLVVLAIIATLLSLAMPQYFRQQDKARETVLRHNLVTLRKALDDYRDDRGKSPESLDELVQRRYLRELPLDPLTTGATAGCSSARPRAALPTCTAARPARRMTGPTMQAGDRHSRGSVYIGALVALAILGEMLSQFGVLWATQDRRAREADLLAHGNKIRRAIGAYYDANPAGQYPKRLDELVLDPRQPVVARYLRRAWRDPLPKGGEWGIVPGPDNGIVGVYSQAPGTPLRVGGFTPANAGFADKGSYQEWIFVHQPEAN</sequence>
<dbReference type="KEGG" id="cnc:CNE_1c31770"/>
<dbReference type="Gene3D" id="3.30.700.10">
    <property type="entry name" value="Glycoprotein, Type 4 Pilin"/>
    <property type="match status" value="1"/>
</dbReference>
<organism evidence="3 4">
    <name type="scientific">Cupriavidus necator (strain ATCC 43291 / DSM 13513 / CCUG 52238 / LMG 8453 / N-1)</name>
    <name type="common">Ralstonia eutropha</name>
    <dbReference type="NCBI Taxonomy" id="1042878"/>
    <lineage>
        <taxon>Bacteria</taxon>
        <taxon>Pseudomonadati</taxon>
        <taxon>Pseudomonadota</taxon>
        <taxon>Betaproteobacteria</taxon>
        <taxon>Burkholderiales</taxon>
        <taxon>Burkholderiaceae</taxon>
        <taxon>Cupriavidus</taxon>
    </lineage>
</organism>
<dbReference type="InterPro" id="IPR000983">
    <property type="entry name" value="Bac_GSPG_pilin"/>
</dbReference>
<accession>G0EWN2</accession>
<keyword evidence="2" id="KW-0812">Transmembrane</keyword>
<dbReference type="PANTHER" id="PTHR30093">
    <property type="entry name" value="GENERAL SECRETION PATHWAY PROTEIN G"/>
    <property type="match status" value="1"/>
</dbReference>